<sequence length="90" mass="10041">MATRRACWCSGIRHPHVPGFLVVRVALWIPAATITDMLKFLPGVHRQCLRHLDFLILVKLNHCGILGRSVPKFLPKARYAACGSLLIKLG</sequence>
<evidence type="ECO:0000313" key="1">
    <source>
        <dbReference type="EMBL" id="KAJ1209256.1"/>
    </source>
</evidence>
<proteinExistence type="predicted"/>
<gene>
    <name evidence="1" type="ORF">NDU88_004634</name>
</gene>
<dbReference type="Proteomes" id="UP001066276">
    <property type="component" value="Chromosome 1_2"/>
</dbReference>
<dbReference type="AlphaFoldDB" id="A0AAV7W8F1"/>
<organism evidence="1 2">
    <name type="scientific">Pleurodeles waltl</name>
    <name type="common">Iberian ribbed newt</name>
    <dbReference type="NCBI Taxonomy" id="8319"/>
    <lineage>
        <taxon>Eukaryota</taxon>
        <taxon>Metazoa</taxon>
        <taxon>Chordata</taxon>
        <taxon>Craniata</taxon>
        <taxon>Vertebrata</taxon>
        <taxon>Euteleostomi</taxon>
        <taxon>Amphibia</taxon>
        <taxon>Batrachia</taxon>
        <taxon>Caudata</taxon>
        <taxon>Salamandroidea</taxon>
        <taxon>Salamandridae</taxon>
        <taxon>Pleurodelinae</taxon>
        <taxon>Pleurodeles</taxon>
    </lineage>
</organism>
<evidence type="ECO:0008006" key="3">
    <source>
        <dbReference type="Google" id="ProtNLM"/>
    </source>
</evidence>
<protein>
    <recommendedName>
        <fullName evidence="3">Secreted protein</fullName>
    </recommendedName>
</protein>
<comment type="caution">
    <text evidence="1">The sequence shown here is derived from an EMBL/GenBank/DDBJ whole genome shotgun (WGS) entry which is preliminary data.</text>
</comment>
<keyword evidence="2" id="KW-1185">Reference proteome</keyword>
<dbReference type="EMBL" id="JANPWB010000002">
    <property type="protein sequence ID" value="KAJ1209256.1"/>
    <property type="molecule type" value="Genomic_DNA"/>
</dbReference>
<accession>A0AAV7W8F1</accession>
<name>A0AAV7W8F1_PLEWA</name>
<reference evidence="1" key="1">
    <citation type="journal article" date="2022" name="bioRxiv">
        <title>Sequencing and chromosome-scale assembly of the giantPleurodeles waltlgenome.</title>
        <authorList>
            <person name="Brown T."/>
            <person name="Elewa A."/>
            <person name="Iarovenko S."/>
            <person name="Subramanian E."/>
            <person name="Araus A.J."/>
            <person name="Petzold A."/>
            <person name="Susuki M."/>
            <person name="Suzuki K.-i.T."/>
            <person name="Hayashi T."/>
            <person name="Toyoda A."/>
            <person name="Oliveira C."/>
            <person name="Osipova E."/>
            <person name="Leigh N.D."/>
            <person name="Simon A."/>
            <person name="Yun M.H."/>
        </authorList>
    </citation>
    <scope>NUCLEOTIDE SEQUENCE</scope>
    <source>
        <strain evidence="1">20211129_DDA</strain>
        <tissue evidence="1">Liver</tissue>
    </source>
</reference>
<evidence type="ECO:0000313" key="2">
    <source>
        <dbReference type="Proteomes" id="UP001066276"/>
    </source>
</evidence>